<dbReference type="GO" id="GO:0009279">
    <property type="term" value="C:cell outer membrane"/>
    <property type="evidence" value="ECO:0007669"/>
    <property type="project" value="UniProtKB-SubCell"/>
</dbReference>
<keyword evidence="5" id="KW-0812">Transmembrane</keyword>
<feature type="domain" description="SusD-like N-terminal" evidence="7">
    <location>
        <begin position="67"/>
        <end position="241"/>
    </location>
</feature>
<keyword evidence="4" id="KW-0998">Cell outer membrane</keyword>
<evidence type="ECO:0000259" key="6">
    <source>
        <dbReference type="Pfam" id="PF07980"/>
    </source>
</evidence>
<keyword evidence="5" id="KW-1133">Transmembrane helix</keyword>
<gene>
    <name evidence="8" type="ORF">KTO63_09020</name>
</gene>
<dbReference type="InterPro" id="IPR012944">
    <property type="entry name" value="SusD_RagB_dom"/>
</dbReference>
<accession>A0A9E2W2F9</accession>
<protein>
    <submittedName>
        <fullName evidence="8">RagB/SusD family nutrient uptake outer membrane protein</fullName>
    </submittedName>
</protein>
<dbReference type="InterPro" id="IPR033985">
    <property type="entry name" value="SusD-like_N"/>
</dbReference>
<comment type="caution">
    <text evidence="8">The sequence shown here is derived from an EMBL/GenBank/DDBJ whole genome shotgun (WGS) entry which is preliminary data.</text>
</comment>
<evidence type="ECO:0000259" key="7">
    <source>
        <dbReference type="Pfam" id="PF14322"/>
    </source>
</evidence>
<dbReference type="RefSeq" id="WP_217790929.1">
    <property type="nucleotide sequence ID" value="NZ_JAHSPG010000004.1"/>
</dbReference>
<keyword evidence="9" id="KW-1185">Reference proteome</keyword>
<evidence type="ECO:0000256" key="3">
    <source>
        <dbReference type="ARBA" id="ARBA00023136"/>
    </source>
</evidence>
<dbReference type="Pfam" id="PF14322">
    <property type="entry name" value="SusD-like_3"/>
    <property type="match status" value="1"/>
</dbReference>
<evidence type="ECO:0000313" key="8">
    <source>
        <dbReference type="EMBL" id="MBV4357285.1"/>
    </source>
</evidence>
<name>A0A9E2W2F9_9BACT</name>
<dbReference type="AlphaFoldDB" id="A0A9E2W2F9"/>
<evidence type="ECO:0000256" key="5">
    <source>
        <dbReference type="SAM" id="Phobius"/>
    </source>
</evidence>
<feature type="domain" description="RagB/SusD" evidence="6">
    <location>
        <begin position="347"/>
        <end position="471"/>
    </location>
</feature>
<proteinExistence type="predicted"/>
<keyword evidence="3 5" id="KW-0472">Membrane</keyword>
<organism evidence="8 9">
    <name type="scientific">Pinibacter aurantiacus</name>
    <dbReference type="NCBI Taxonomy" id="2851599"/>
    <lineage>
        <taxon>Bacteria</taxon>
        <taxon>Pseudomonadati</taxon>
        <taxon>Bacteroidota</taxon>
        <taxon>Chitinophagia</taxon>
        <taxon>Chitinophagales</taxon>
        <taxon>Chitinophagaceae</taxon>
        <taxon>Pinibacter</taxon>
    </lineage>
</organism>
<dbReference type="CDD" id="cd08977">
    <property type="entry name" value="SusD"/>
    <property type="match status" value="1"/>
</dbReference>
<dbReference type="Proteomes" id="UP000812270">
    <property type="component" value="Unassembled WGS sequence"/>
</dbReference>
<evidence type="ECO:0000256" key="2">
    <source>
        <dbReference type="ARBA" id="ARBA00022729"/>
    </source>
</evidence>
<dbReference type="EMBL" id="JAHSPG010000004">
    <property type="protein sequence ID" value="MBV4357285.1"/>
    <property type="molecule type" value="Genomic_DNA"/>
</dbReference>
<reference evidence="8" key="1">
    <citation type="submission" date="2021-06" db="EMBL/GenBank/DDBJ databases">
        <authorList>
            <person name="Huq M.A."/>
        </authorList>
    </citation>
    <scope>NUCLEOTIDE SEQUENCE</scope>
    <source>
        <strain evidence="8">MAH-26</strain>
    </source>
</reference>
<feature type="transmembrane region" description="Helical" evidence="5">
    <location>
        <begin position="26"/>
        <end position="45"/>
    </location>
</feature>
<evidence type="ECO:0000256" key="1">
    <source>
        <dbReference type="ARBA" id="ARBA00004442"/>
    </source>
</evidence>
<evidence type="ECO:0000313" key="9">
    <source>
        <dbReference type="Proteomes" id="UP000812270"/>
    </source>
</evidence>
<keyword evidence="2" id="KW-0732">Signal</keyword>
<dbReference type="Pfam" id="PF07980">
    <property type="entry name" value="SusD_RagB"/>
    <property type="match status" value="1"/>
</dbReference>
<sequence>MRNIKLKDIGHGASPITKATQLMNRLFFISFVACVILFSGCSKLVEIGPPRNSISSTSVFTDQAGTNAAIAGMYASLYNYTTSYQYGISLLSGLQADEMVYNGTTWDQYKNNDLLSNESNVAGTWSGSYSGIYQANAIIEGVSSSNFPAAYKSQVTGEALFMRAFCHFYLVNLFGDVPLTTSTSVLDNQQKPRTPADQVYTQIITDLEEAEKLLPEAYPSGNNRTRVNKYAAAALLARVYLYQKNYKSAEAKATEVINAMSGSSLLYALPADLSMVFLNASTETIWCFDDAIYGYTWVGGQTLPNTNVIPNFILLQGLQNAFEVGDKRKVSWVGVSAGQSYPYKYRTKTNVKQEYDVVLRLAEQYLIRAEARALLNNIEGGQADVNVIRNRAGLQSLTLTASSILPAIAQERRVELFSEWGHRWLDLKRTGKVDSVIGALKPGLWQSTDALYPIPLNDMSNNTNLVQNQGYF</sequence>
<comment type="subcellular location">
    <subcellularLocation>
        <location evidence="1">Cell outer membrane</location>
    </subcellularLocation>
</comment>
<evidence type="ECO:0000256" key="4">
    <source>
        <dbReference type="ARBA" id="ARBA00023237"/>
    </source>
</evidence>